<evidence type="ECO:0000313" key="2">
    <source>
        <dbReference type="EMBL" id="OBZ68996.1"/>
    </source>
</evidence>
<proteinExistence type="predicted"/>
<feature type="compositionally biased region" description="Polar residues" evidence="1">
    <location>
        <begin position="56"/>
        <end position="66"/>
    </location>
</feature>
<feature type="region of interest" description="Disordered" evidence="1">
    <location>
        <begin position="40"/>
        <end position="86"/>
    </location>
</feature>
<feature type="compositionally biased region" description="Polar residues" evidence="1">
    <location>
        <begin position="76"/>
        <end position="86"/>
    </location>
</feature>
<sequence length="144" mass="15762">MDINADNAGYNIRIRPRCAPLTTQPSKIKPSTVQTFKLKPRPVDDSKAHIRAGQRSKYTLGTSSHPEITPADDAPTRSSHLAIGSTSFERATITPIRTLGIARVTPSSVARAPRRNAQILLGFEQSVWARPVDEERVQSSCTAE</sequence>
<evidence type="ECO:0000256" key="1">
    <source>
        <dbReference type="SAM" id="MobiDB-lite"/>
    </source>
</evidence>
<reference evidence="2 3" key="1">
    <citation type="submission" date="2016-03" db="EMBL/GenBank/DDBJ databases">
        <title>Whole genome sequencing of Grifola frondosa 9006-11.</title>
        <authorList>
            <person name="Min B."/>
            <person name="Park H."/>
            <person name="Kim J.-G."/>
            <person name="Cho H."/>
            <person name="Oh Y.-L."/>
            <person name="Kong W.-S."/>
            <person name="Choi I.-G."/>
        </authorList>
    </citation>
    <scope>NUCLEOTIDE SEQUENCE [LARGE SCALE GENOMIC DNA]</scope>
    <source>
        <strain evidence="2 3">9006-11</strain>
    </source>
</reference>
<dbReference type="AlphaFoldDB" id="A0A1C7LXL2"/>
<organism evidence="2 3">
    <name type="scientific">Grifola frondosa</name>
    <name type="common">Maitake</name>
    <name type="synonym">Polyporus frondosus</name>
    <dbReference type="NCBI Taxonomy" id="5627"/>
    <lineage>
        <taxon>Eukaryota</taxon>
        <taxon>Fungi</taxon>
        <taxon>Dikarya</taxon>
        <taxon>Basidiomycota</taxon>
        <taxon>Agaricomycotina</taxon>
        <taxon>Agaricomycetes</taxon>
        <taxon>Polyporales</taxon>
        <taxon>Grifolaceae</taxon>
        <taxon>Grifola</taxon>
    </lineage>
</organism>
<comment type="caution">
    <text evidence="2">The sequence shown here is derived from an EMBL/GenBank/DDBJ whole genome shotgun (WGS) entry which is preliminary data.</text>
</comment>
<dbReference type="EMBL" id="LUGG01000019">
    <property type="protein sequence ID" value="OBZ68996.1"/>
    <property type="molecule type" value="Genomic_DNA"/>
</dbReference>
<dbReference type="Proteomes" id="UP000092993">
    <property type="component" value="Unassembled WGS sequence"/>
</dbReference>
<protein>
    <submittedName>
        <fullName evidence="2">Uncharacterized protein</fullName>
    </submittedName>
</protein>
<accession>A0A1C7LXL2</accession>
<name>A0A1C7LXL2_GRIFR</name>
<evidence type="ECO:0000313" key="3">
    <source>
        <dbReference type="Proteomes" id="UP000092993"/>
    </source>
</evidence>
<gene>
    <name evidence="2" type="ORF">A0H81_11293</name>
</gene>
<keyword evidence="3" id="KW-1185">Reference proteome</keyword>